<dbReference type="PANTHER" id="PTHR21666">
    <property type="entry name" value="PEPTIDASE-RELATED"/>
    <property type="match status" value="1"/>
</dbReference>
<dbReference type="Pfam" id="PF01476">
    <property type="entry name" value="LysM"/>
    <property type="match status" value="1"/>
</dbReference>
<name>A0ABQ5ZZ05_9GAMM</name>
<dbReference type="CDD" id="cd00118">
    <property type="entry name" value="LysM"/>
    <property type="match status" value="1"/>
</dbReference>
<dbReference type="SMART" id="SM00257">
    <property type="entry name" value="LysM"/>
    <property type="match status" value="1"/>
</dbReference>
<accession>A0ABQ5ZZ05</accession>
<organism evidence="3 4">
    <name type="scientific">Marinospirillum insulare</name>
    <dbReference type="NCBI Taxonomy" id="217169"/>
    <lineage>
        <taxon>Bacteria</taxon>
        <taxon>Pseudomonadati</taxon>
        <taxon>Pseudomonadota</taxon>
        <taxon>Gammaproteobacteria</taxon>
        <taxon>Oceanospirillales</taxon>
        <taxon>Oceanospirillaceae</taxon>
        <taxon>Marinospirillum</taxon>
    </lineage>
</organism>
<evidence type="ECO:0000259" key="2">
    <source>
        <dbReference type="PROSITE" id="PS51782"/>
    </source>
</evidence>
<reference evidence="4" key="1">
    <citation type="journal article" date="2019" name="Int. J. Syst. Evol. Microbiol.">
        <title>The Global Catalogue of Microorganisms (GCM) 10K type strain sequencing project: providing services to taxonomists for standard genome sequencing and annotation.</title>
        <authorList>
            <consortium name="The Broad Institute Genomics Platform"/>
            <consortium name="The Broad Institute Genome Sequencing Center for Infectious Disease"/>
            <person name="Wu L."/>
            <person name="Ma J."/>
        </authorList>
    </citation>
    <scope>NUCLEOTIDE SEQUENCE [LARGE SCALE GENOMIC DNA]</scope>
    <source>
        <strain evidence="4">NBRC 100033</strain>
    </source>
</reference>
<feature type="compositionally biased region" description="Low complexity" evidence="1">
    <location>
        <begin position="73"/>
        <end position="85"/>
    </location>
</feature>
<dbReference type="SUPFAM" id="SSF51261">
    <property type="entry name" value="Duplicated hybrid motif"/>
    <property type="match status" value="1"/>
</dbReference>
<comment type="caution">
    <text evidence="3">The sequence shown here is derived from an EMBL/GenBank/DDBJ whole genome shotgun (WGS) entry which is preliminary data.</text>
</comment>
<feature type="domain" description="LysM" evidence="2">
    <location>
        <begin position="101"/>
        <end position="145"/>
    </location>
</feature>
<dbReference type="Proteomes" id="UP001156682">
    <property type="component" value="Unassembled WGS sequence"/>
</dbReference>
<sequence length="280" mass="32067">MLDVLKFNRRTSYGWLTLLCLALLLIGCSSKSRLNLPEPPGHQAFYQPSGQESFADIAAKFNLEEAVLRRFNPRSQQNPPSSQRQLRIPENNKDVPKSGPYYYRIQSGDTFGALAQHFHLALISLLQANPTLKPEKLRIGQRIIIPVIERHQHKYRWPVAQPNVRINFSWQRWGLHQGLALETSKREEIFPIAPGKVIFAGQMRSFGRVIVIKHKNEQQSIYAYCHALFVEQDDYLSGRHPVCSAGKQRQIDKPGIYFELREAGQAVSPENYLPALPWAD</sequence>
<dbReference type="SUPFAM" id="SSF54106">
    <property type="entry name" value="LysM domain"/>
    <property type="match status" value="1"/>
</dbReference>
<dbReference type="PROSITE" id="PS51257">
    <property type="entry name" value="PROKAR_LIPOPROTEIN"/>
    <property type="match status" value="1"/>
</dbReference>
<dbReference type="Gene3D" id="2.70.70.10">
    <property type="entry name" value="Glucose Permease (Domain IIA)"/>
    <property type="match status" value="1"/>
</dbReference>
<dbReference type="PANTHER" id="PTHR21666:SF270">
    <property type="entry name" value="MUREIN HYDROLASE ACTIVATOR ENVC"/>
    <property type="match status" value="1"/>
</dbReference>
<evidence type="ECO:0000256" key="1">
    <source>
        <dbReference type="SAM" id="MobiDB-lite"/>
    </source>
</evidence>
<proteinExistence type="predicted"/>
<dbReference type="InterPro" id="IPR018392">
    <property type="entry name" value="LysM"/>
</dbReference>
<dbReference type="InterPro" id="IPR036779">
    <property type="entry name" value="LysM_dom_sf"/>
</dbReference>
<dbReference type="CDD" id="cd12797">
    <property type="entry name" value="M23_peptidase"/>
    <property type="match status" value="1"/>
</dbReference>
<keyword evidence="4" id="KW-1185">Reference proteome</keyword>
<dbReference type="InterPro" id="IPR050570">
    <property type="entry name" value="Cell_wall_metabolism_enzyme"/>
</dbReference>
<gene>
    <name evidence="3" type="ORF">GCM10007878_17560</name>
</gene>
<dbReference type="PROSITE" id="PS51782">
    <property type="entry name" value="LYSM"/>
    <property type="match status" value="1"/>
</dbReference>
<dbReference type="EMBL" id="BSOR01000029">
    <property type="protein sequence ID" value="GLR64318.1"/>
    <property type="molecule type" value="Genomic_DNA"/>
</dbReference>
<evidence type="ECO:0000313" key="4">
    <source>
        <dbReference type="Proteomes" id="UP001156682"/>
    </source>
</evidence>
<dbReference type="InterPro" id="IPR011055">
    <property type="entry name" value="Dup_hybrid_motif"/>
</dbReference>
<dbReference type="Gene3D" id="3.10.350.10">
    <property type="entry name" value="LysM domain"/>
    <property type="match status" value="1"/>
</dbReference>
<evidence type="ECO:0000313" key="3">
    <source>
        <dbReference type="EMBL" id="GLR64318.1"/>
    </source>
</evidence>
<feature type="region of interest" description="Disordered" evidence="1">
    <location>
        <begin position="72"/>
        <end position="95"/>
    </location>
</feature>
<protein>
    <recommendedName>
        <fullName evidence="2">LysM domain-containing protein</fullName>
    </recommendedName>
</protein>
<dbReference type="InterPro" id="IPR016047">
    <property type="entry name" value="M23ase_b-sheet_dom"/>
</dbReference>
<dbReference type="Pfam" id="PF01551">
    <property type="entry name" value="Peptidase_M23"/>
    <property type="match status" value="1"/>
</dbReference>